<dbReference type="GO" id="GO:0009450">
    <property type="term" value="P:gamma-aminobutyric acid catabolic process"/>
    <property type="evidence" value="ECO:0007669"/>
    <property type="project" value="TreeGrafter"/>
</dbReference>
<protein>
    <recommendedName>
        <fullName evidence="4">Aldehyde dehydrogenase domain-containing protein</fullName>
    </recommendedName>
</protein>
<dbReference type="GO" id="GO:0004777">
    <property type="term" value="F:succinate-semialdehyde dehydrogenase (NAD+) activity"/>
    <property type="evidence" value="ECO:0007669"/>
    <property type="project" value="TreeGrafter"/>
</dbReference>
<dbReference type="PANTHER" id="PTHR43353:SF5">
    <property type="entry name" value="SUCCINATE-SEMIALDEHYDE DEHYDROGENASE, MITOCHONDRIAL"/>
    <property type="match status" value="1"/>
</dbReference>
<reference evidence="2" key="1">
    <citation type="submission" date="2020-10" db="EMBL/GenBank/DDBJ databases">
        <authorList>
            <person name="Han B."/>
            <person name="Lu T."/>
            <person name="Zhao Q."/>
            <person name="Huang X."/>
            <person name="Zhao Y."/>
        </authorList>
    </citation>
    <scope>NUCLEOTIDE SEQUENCE</scope>
</reference>
<organism evidence="2 3">
    <name type="scientific">Miscanthus lutarioriparius</name>
    <dbReference type="NCBI Taxonomy" id="422564"/>
    <lineage>
        <taxon>Eukaryota</taxon>
        <taxon>Viridiplantae</taxon>
        <taxon>Streptophyta</taxon>
        <taxon>Embryophyta</taxon>
        <taxon>Tracheophyta</taxon>
        <taxon>Spermatophyta</taxon>
        <taxon>Magnoliopsida</taxon>
        <taxon>Liliopsida</taxon>
        <taxon>Poales</taxon>
        <taxon>Poaceae</taxon>
        <taxon>PACMAD clade</taxon>
        <taxon>Panicoideae</taxon>
        <taxon>Andropogonodae</taxon>
        <taxon>Andropogoneae</taxon>
        <taxon>Saccharinae</taxon>
        <taxon>Miscanthus</taxon>
    </lineage>
</organism>
<dbReference type="InterPro" id="IPR050740">
    <property type="entry name" value="Aldehyde_DH_Superfamily"/>
</dbReference>
<evidence type="ECO:0000313" key="3">
    <source>
        <dbReference type="Proteomes" id="UP000604825"/>
    </source>
</evidence>
<dbReference type="PANTHER" id="PTHR43353">
    <property type="entry name" value="SUCCINATE-SEMIALDEHYDE DEHYDROGENASE, MITOCHONDRIAL"/>
    <property type="match status" value="1"/>
</dbReference>
<dbReference type="SUPFAM" id="SSF53720">
    <property type="entry name" value="ALDH-like"/>
    <property type="match status" value="1"/>
</dbReference>
<evidence type="ECO:0008006" key="4">
    <source>
        <dbReference type="Google" id="ProtNLM"/>
    </source>
</evidence>
<keyword evidence="3" id="KW-1185">Reference proteome</keyword>
<name>A0A811NZ98_9POAL</name>
<gene>
    <name evidence="2" type="ORF">NCGR_LOCUS21023</name>
</gene>
<keyword evidence="1" id="KW-0560">Oxidoreductase</keyword>
<dbReference type="InterPro" id="IPR016161">
    <property type="entry name" value="Ald_DH/histidinol_DH"/>
</dbReference>
<proteinExistence type="predicted"/>
<evidence type="ECO:0000256" key="1">
    <source>
        <dbReference type="ARBA" id="ARBA00023002"/>
    </source>
</evidence>
<sequence>MERIRSAGLLRTQGLIAGKWVDTYDGKTIKVQNPATGEVLANVPCMGSRETSDAIASAHSTFYYYSLAAVLPPPTTELPIFWSVHETMTGGFLKLTNYVSVNYCSLPLRTTVCWV</sequence>
<evidence type="ECO:0000313" key="2">
    <source>
        <dbReference type="EMBL" id="CAD6230816.1"/>
    </source>
</evidence>
<dbReference type="Gene3D" id="3.40.605.10">
    <property type="entry name" value="Aldehyde Dehydrogenase, Chain A, domain 1"/>
    <property type="match status" value="1"/>
</dbReference>
<dbReference type="AlphaFoldDB" id="A0A811NZ98"/>
<comment type="caution">
    <text evidence="2">The sequence shown here is derived from an EMBL/GenBank/DDBJ whole genome shotgun (WGS) entry which is preliminary data.</text>
</comment>
<accession>A0A811NZ98</accession>
<dbReference type="Proteomes" id="UP000604825">
    <property type="component" value="Unassembled WGS sequence"/>
</dbReference>
<dbReference type="EMBL" id="CAJGYO010000005">
    <property type="protein sequence ID" value="CAD6230816.1"/>
    <property type="molecule type" value="Genomic_DNA"/>
</dbReference>
<dbReference type="InterPro" id="IPR016162">
    <property type="entry name" value="Ald_DH_N"/>
</dbReference>
<dbReference type="OrthoDB" id="310895at2759"/>